<reference evidence="3" key="2">
    <citation type="submission" date="2020-08" db="EMBL/GenBank/DDBJ databases">
        <title>Plant Genome Project.</title>
        <authorList>
            <person name="Zhang R.-G."/>
        </authorList>
    </citation>
    <scope>NUCLEOTIDE SEQUENCE</scope>
    <source>
        <strain evidence="3">Huo1</strain>
        <tissue evidence="3">Leaf</tissue>
    </source>
</reference>
<dbReference type="GO" id="GO:0043419">
    <property type="term" value="P:urea catabolic process"/>
    <property type="evidence" value="ECO:0007669"/>
    <property type="project" value="InterPro"/>
</dbReference>
<proteinExistence type="predicted"/>
<dbReference type="GO" id="GO:0016151">
    <property type="term" value="F:nickel cation binding"/>
    <property type="evidence" value="ECO:0007669"/>
    <property type="project" value="InterPro"/>
</dbReference>
<feature type="compositionally biased region" description="Basic and acidic residues" evidence="1">
    <location>
        <begin position="29"/>
        <end position="45"/>
    </location>
</feature>
<comment type="caution">
    <text evidence="3">The sequence shown here is derived from an EMBL/GenBank/DDBJ whole genome shotgun (WGS) entry which is preliminary data.</text>
</comment>
<sequence length="96" mass="10869">MASTDHHMHGEEDHDHHHKEESWVGPDGKVYHSHDGLAPHSHDPIESPGYFTRRAPPLLNRDFNERAFTVGIGGPVGTGSLFFLSLLFFIYIFYAL</sequence>
<dbReference type="InterPro" id="IPR004400">
    <property type="entry name" value="UreG"/>
</dbReference>
<dbReference type="PANTHER" id="PTHR31715">
    <property type="entry name" value="UREASE ACCESSORY PROTEIN G"/>
    <property type="match status" value="1"/>
</dbReference>
<gene>
    <name evidence="3" type="ORF">SASPL_117084</name>
</gene>
<dbReference type="PANTHER" id="PTHR31715:SF0">
    <property type="entry name" value="UREASE ACCESSORY PROTEIN G"/>
    <property type="match status" value="1"/>
</dbReference>
<keyword evidence="4" id="KW-1185">Reference proteome</keyword>
<evidence type="ECO:0000256" key="1">
    <source>
        <dbReference type="SAM" id="MobiDB-lite"/>
    </source>
</evidence>
<protein>
    <submittedName>
        <fullName evidence="3">Uncharacterized protein</fullName>
    </submittedName>
</protein>
<dbReference type="Proteomes" id="UP000298416">
    <property type="component" value="Unassembled WGS sequence"/>
</dbReference>
<reference evidence="3" key="1">
    <citation type="submission" date="2018-01" db="EMBL/GenBank/DDBJ databases">
        <authorList>
            <person name="Mao J.F."/>
        </authorList>
    </citation>
    <scope>NUCLEOTIDE SEQUENCE</scope>
    <source>
        <strain evidence="3">Huo1</strain>
        <tissue evidence="3">Leaf</tissue>
    </source>
</reference>
<keyword evidence="2" id="KW-0812">Transmembrane</keyword>
<evidence type="ECO:0000313" key="3">
    <source>
        <dbReference type="EMBL" id="KAG6420552.1"/>
    </source>
</evidence>
<name>A0A8X8ZXA3_SALSN</name>
<feature type="region of interest" description="Disordered" evidence="1">
    <location>
        <begin position="1"/>
        <end position="49"/>
    </location>
</feature>
<organism evidence="3">
    <name type="scientific">Salvia splendens</name>
    <name type="common">Scarlet sage</name>
    <dbReference type="NCBI Taxonomy" id="180675"/>
    <lineage>
        <taxon>Eukaryota</taxon>
        <taxon>Viridiplantae</taxon>
        <taxon>Streptophyta</taxon>
        <taxon>Embryophyta</taxon>
        <taxon>Tracheophyta</taxon>
        <taxon>Spermatophyta</taxon>
        <taxon>Magnoliopsida</taxon>
        <taxon>eudicotyledons</taxon>
        <taxon>Gunneridae</taxon>
        <taxon>Pentapetalae</taxon>
        <taxon>asterids</taxon>
        <taxon>lamiids</taxon>
        <taxon>Lamiales</taxon>
        <taxon>Lamiaceae</taxon>
        <taxon>Nepetoideae</taxon>
        <taxon>Mentheae</taxon>
        <taxon>Salviinae</taxon>
        <taxon>Salvia</taxon>
        <taxon>Salvia subgen. Calosphace</taxon>
        <taxon>core Calosphace</taxon>
    </lineage>
</organism>
<feature type="compositionally biased region" description="Basic and acidic residues" evidence="1">
    <location>
        <begin position="1"/>
        <end position="22"/>
    </location>
</feature>
<feature type="transmembrane region" description="Helical" evidence="2">
    <location>
        <begin position="67"/>
        <end position="94"/>
    </location>
</feature>
<accession>A0A8X8ZXA3</accession>
<evidence type="ECO:0000313" key="4">
    <source>
        <dbReference type="Proteomes" id="UP000298416"/>
    </source>
</evidence>
<dbReference type="GO" id="GO:0003924">
    <property type="term" value="F:GTPase activity"/>
    <property type="evidence" value="ECO:0007669"/>
    <property type="project" value="InterPro"/>
</dbReference>
<dbReference type="EMBL" id="PNBA02000006">
    <property type="protein sequence ID" value="KAG6420552.1"/>
    <property type="molecule type" value="Genomic_DNA"/>
</dbReference>
<keyword evidence="2" id="KW-1133">Transmembrane helix</keyword>
<evidence type="ECO:0000256" key="2">
    <source>
        <dbReference type="SAM" id="Phobius"/>
    </source>
</evidence>
<dbReference type="AlphaFoldDB" id="A0A8X8ZXA3"/>
<keyword evidence="2" id="KW-0472">Membrane</keyword>